<evidence type="ECO:0000313" key="1">
    <source>
        <dbReference type="EMBL" id="SCM77305.1"/>
    </source>
</evidence>
<name>A0A212LIC2_9HYPH</name>
<accession>A0A212LIC2</accession>
<reference evidence="1" key="1">
    <citation type="submission" date="2016-08" db="EMBL/GenBank/DDBJ databases">
        <authorList>
            <person name="Seilhamer J.J."/>
        </authorList>
    </citation>
    <scope>NUCLEOTIDE SEQUENCE</scope>
    <source>
        <strain evidence="1">86</strain>
    </source>
</reference>
<organism evidence="1">
    <name type="scientific">uncultured Pleomorphomonas sp</name>
    <dbReference type="NCBI Taxonomy" id="442121"/>
    <lineage>
        <taxon>Bacteria</taxon>
        <taxon>Pseudomonadati</taxon>
        <taxon>Pseudomonadota</taxon>
        <taxon>Alphaproteobacteria</taxon>
        <taxon>Hyphomicrobiales</taxon>
        <taxon>Pleomorphomonadaceae</taxon>
        <taxon>Pleomorphomonas</taxon>
        <taxon>environmental samples</taxon>
    </lineage>
</organism>
<gene>
    <name evidence="1" type="ORF">KL86PLE_41110</name>
</gene>
<protein>
    <submittedName>
        <fullName evidence="1">Uncharacterized protein</fullName>
    </submittedName>
</protein>
<proteinExistence type="predicted"/>
<dbReference type="EMBL" id="FMJD01000008">
    <property type="protein sequence ID" value="SCM77305.1"/>
    <property type="molecule type" value="Genomic_DNA"/>
</dbReference>
<dbReference type="AlphaFoldDB" id="A0A212LIC2"/>
<sequence length="55" mass="6599">MSNLRSRHTHRQVFDRSGRRPLTWISLARPMVNALTTRRRRPSILCQLLCNFCKF</sequence>